<dbReference type="EMBL" id="KC977571">
    <property type="protein sequence ID" value="AGO85617.2"/>
    <property type="molecule type" value="Genomic_DNA"/>
</dbReference>
<evidence type="ECO:0000313" key="4">
    <source>
        <dbReference type="Proteomes" id="UP000204584"/>
    </source>
</evidence>
<reference evidence="3 4" key="1">
    <citation type="journal article" date="2013" name="Science">
        <title>Pandoraviruses: amoeba viruses with genomes up to 2.5 Mb reaching that of parasitic eukaryotes.</title>
        <authorList>
            <person name="Philippe N."/>
            <person name="Legendre M."/>
            <person name="Doutre G."/>
            <person name="Coute Y."/>
            <person name="Poirot O."/>
            <person name="Lescot M."/>
            <person name="Arslan D."/>
            <person name="Seltzer V."/>
            <person name="Bertaux L."/>
            <person name="Bruley C."/>
            <person name="Garin J."/>
            <person name="Claverie J.M."/>
            <person name="Abergel C."/>
        </authorList>
    </citation>
    <scope>NUCLEOTIDE SEQUENCE [LARGE SCALE GENOMIC DNA]</scope>
</reference>
<dbReference type="GeneID" id="16607404"/>
<proteinExistence type="predicted"/>
<feature type="compositionally biased region" description="Basic and acidic residues" evidence="1">
    <location>
        <begin position="242"/>
        <end position="260"/>
    </location>
</feature>
<dbReference type="KEGG" id="vg:16607404"/>
<feature type="compositionally biased region" description="Basic and acidic residues" evidence="1">
    <location>
        <begin position="1"/>
        <end position="34"/>
    </location>
</feature>
<organism evidence="3 4">
    <name type="scientific">Pandoravirus salinus</name>
    <dbReference type="NCBI Taxonomy" id="1349410"/>
    <lineage>
        <taxon>Viruses</taxon>
        <taxon>Pandoravirus</taxon>
    </lineage>
</organism>
<dbReference type="RefSeq" id="YP_008438696.2">
    <property type="nucleotide sequence ID" value="NC_022098.1"/>
</dbReference>
<evidence type="ECO:0000256" key="1">
    <source>
        <dbReference type="SAM" id="MobiDB-lite"/>
    </source>
</evidence>
<feature type="region of interest" description="Disordered" evidence="1">
    <location>
        <begin position="369"/>
        <end position="406"/>
    </location>
</feature>
<protein>
    <submittedName>
        <fullName evidence="3">F-box domain containing protein</fullName>
    </submittedName>
</protein>
<dbReference type="InterPro" id="IPR001810">
    <property type="entry name" value="F-box_dom"/>
</dbReference>
<dbReference type="Proteomes" id="UP000204584">
    <property type="component" value="Segment"/>
</dbReference>
<accession>S4W4I3</accession>
<evidence type="ECO:0000259" key="2">
    <source>
        <dbReference type="PROSITE" id="PS50181"/>
    </source>
</evidence>
<dbReference type="CDD" id="cd09917">
    <property type="entry name" value="F-box_SF"/>
    <property type="match status" value="1"/>
</dbReference>
<evidence type="ECO:0000313" key="3">
    <source>
        <dbReference type="EMBL" id="AGO85617.2"/>
    </source>
</evidence>
<keyword evidence="4" id="KW-1185">Reference proteome</keyword>
<sequence length="841" mass="88226">MKDHADALAKDTEVVDEPTRPPAKRRSETADPSKRSRTGKRRRTVARTEAPLGAIDGLDLFSLPVEIVLCVLSHCAAVDVARVGLTCRWAAAVVADPVSMAALYRRAVGPHCANPLCMGRFGDAVDDDYFAAGDPAPLNVVRLVDCALAEYDLDDFRDRHGEDGGGVRGQGGHSNDDDNDDGTRFQSDDPDALGWCDGEGQCDGCVPERDSIADGANGQNGRTDDTNDNDNNNDTNNSKCGEMGEEHSGFDRAVCDRREPGGAPDDTATVDWPHKSVGDGRIQRNARARRLALKQAVVSGSAHGLPTCIVPAERLRRADPRTLGGRHAGATEISVAIDEPLWCCRHMPPSLVTAIGPLRALAMADALADATPAPPPSDGSTPARARSGGGGKRRNGARATKTIRRSSAGHASTLAWGFWRDGRLVGPGLVVRASCRIDVGARAEVRWALAWEDDGSRSDGRFRPAAGAPFVERVWRVVGARAAGALVCRDRAGALGAVMTSTTDAGAIVDALVGPGTRVALSTTATGVVGPGRIVRCDETCAWETVTGLVGIDDSDACLWYPAATGRARATVRVARAAPVAGTDAAVYRGAVDDSGERPNGHGAVYALDVGHEGARETVVYEGGWFDGAPHGWGRLFDPTTPVDGHRDARPLFAGCFSRGAPAQSGTLSPVTGCVVEAAGWWAGSDGDGNDQGGRQKGDAASVPAPRGAGVVHLACGAQLTCDWRAAGSAPIVHAVRHRDAGLGRAIDGGDCTLVVEALDAPHDVDLWAEAIEGELLRRIDAVRQMGHAVGRPIERTSARWLARVLTTSSLRFRVRCGDSPDAVIVVDLASMLLPWPAAAT</sequence>
<feature type="region of interest" description="Disordered" evidence="1">
    <location>
        <begin position="1"/>
        <end position="46"/>
    </location>
</feature>
<gene>
    <name evidence="3" type="ORF">psal_cds_1268</name>
</gene>
<feature type="region of interest" description="Disordered" evidence="1">
    <location>
        <begin position="159"/>
        <end position="192"/>
    </location>
</feature>
<feature type="domain" description="F-box" evidence="2">
    <location>
        <begin position="57"/>
        <end position="107"/>
    </location>
</feature>
<dbReference type="PROSITE" id="PS50181">
    <property type="entry name" value="FBOX"/>
    <property type="match status" value="1"/>
</dbReference>
<feature type="compositionally biased region" description="Basic residues" evidence="1">
    <location>
        <begin position="35"/>
        <end position="45"/>
    </location>
</feature>
<feature type="compositionally biased region" description="Basic and acidic residues" evidence="1">
    <location>
        <begin position="272"/>
        <end position="281"/>
    </location>
</feature>
<feature type="region of interest" description="Disordered" evidence="1">
    <location>
        <begin position="207"/>
        <end position="281"/>
    </location>
</feature>
<name>S4W4I3_9VIRU</name>
<dbReference type="SUPFAM" id="SSF81383">
    <property type="entry name" value="F-box domain"/>
    <property type="match status" value="1"/>
</dbReference>
<dbReference type="InterPro" id="IPR036047">
    <property type="entry name" value="F-box-like_dom_sf"/>
</dbReference>
<feature type="compositionally biased region" description="Basic residues" evidence="1">
    <location>
        <begin position="391"/>
        <end position="404"/>
    </location>
</feature>
<feature type="region of interest" description="Disordered" evidence="1">
    <location>
        <begin position="685"/>
        <end position="704"/>
    </location>
</feature>